<keyword evidence="2" id="KW-0472">Membrane</keyword>
<feature type="chain" id="PRO_5045243040" evidence="3">
    <location>
        <begin position="23"/>
        <end position="953"/>
    </location>
</feature>
<keyword evidence="6" id="KW-1185">Reference proteome</keyword>
<dbReference type="Gene3D" id="1.25.40.10">
    <property type="entry name" value="Tetratricopeptide repeat domain"/>
    <property type="match status" value="2"/>
</dbReference>
<reference evidence="5" key="1">
    <citation type="submission" date="2020-05" db="EMBL/GenBank/DDBJ databases">
        <title>The draft genome sequence of Maribacter sp. ANRC-HE7.</title>
        <authorList>
            <person name="Mu L."/>
        </authorList>
    </citation>
    <scope>NUCLEOTIDE SEQUENCE</scope>
    <source>
        <strain evidence="5">ANRC-HE7</strain>
    </source>
</reference>
<dbReference type="InterPro" id="IPR011990">
    <property type="entry name" value="TPR-like_helical_dom_sf"/>
</dbReference>
<dbReference type="RefSeq" id="WP_188244724.1">
    <property type="nucleotide sequence ID" value="NZ_JABTCF010000011.1"/>
</dbReference>
<keyword evidence="3" id="KW-0732">Signal</keyword>
<evidence type="ECO:0000256" key="2">
    <source>
        <dbReference type="SAM" id="Phobius"/>
    </source>
</evidence>
<dbReference type="PROSITE" id="PS50005">
    <property type="entry name" value="TPR"/>
    <property type="match status" value="2"/>
</dbReference>
<evidence type="ECO:0000259" key="4">
    <source>
        <dbReference type="Pfam" id="PF12770"/>
    </source>
</evidence>
<feature type="repeat" description="TPR" evidence="1">
    <location>
        <begin position="330"/>
        <end position="363"/>
    </location>
</feature>
<evidence type="ECO:0000313" key="5">
    <source>
        <dbReference type="EMBL" id="MBD0779271.1"/>
    </source>
</evidence>
<proteinExistence type="predicted"/>
<keyword evidence="2" id="KW-0812">Transmembrane</keyword>
<dbReference type="InterPro" id="IPR019734">
    <property type="entry name" value="TPR_rpt"/>
</dbReference>
<dbReference type="EMBL" id="JABTCF010000011">
    <property type="protein sequence ID" value="MBD0779271.1"/>
    <property type="molecule type" value="Genomic_DNA"/>
</dbReference>
<keyword evidence="1" id="KW-0802">TPR repeat</keyword>
<dbReference type="InterPro" id="IPR024983">
    <property type="entry name" value="CHAT_dom"/>
</dbReference>
<evidence type="ECO:0000256" key="1">
    <source>
        <dbReference type="PROSITE-ProRule" id="PRU00339"/>
    </source>
</evidence>
<organism evidence="5 6">
    <name type="scientific">Maribacter aquimaris</name>
    <dbReference type="NCBI Taxonomy" id="2737171"/>
    <lineage>
        <taxon>Bacteria</taxon>
        <taxon>Pseudomonadati</taxon>
        <taxon>Bacteroidota</taxon>
        <taxon>Flavobacteriia</taxon>
        <taxon>Flavobacteriales</taxon>
        <taxon>Flavobacteriaceae</taxon>
        <taxon>Maribacter</taxon>
    </lineage>
</organism>
<dbReference type="SUPFAM" id="SSF81901">
    <property type="entry name" value="HCP-like"/>
    <property type="match status" value="1"/>
</dbReference>
<sequence>MKYLVAVVLQIGIFLCFQCSNAQSSELEQAFNNAYDYHYTNKDSAYYFYNKTIALGDKQNELEYMLSAYIYLMNANGYYYDLKNYRKNLKKEDSLLRYDKRFKTLSNIDYYTDYLLFDKGNYHYKIKDYTTAKGYFQKLFAKLNAIPKAQRNRNDLATLSSLYSFLGAIYKHTGKYELAEYHFKKDIALVSTYKDSMDDWKTSSMNSKKLLSQVYEDKKDFKAANLLLTEALSYYKSQIKDPSFKNRILSTYILLAKNYIIQGNFKSAIATLDESAYLYFEDNPFSREVDLIYGDAYMGLKEYDKAEAYYHAGLLKIKAYRENQKHQDMAMVYTRLGKVSLRQQKIPEALTYYQMALMQLEEDFNDPDYASNPDPDKVLSKTILVTVLKEKLNALYESYTITNDIEYLKKANSTSKTIIKTLDVLRPEFESKLDKEFLNTETYPTIQTMVRISYELFQQSKENSYIEDAFYYMEKSKSITLLEALRNSEATKYGNIPDDMISEEQIYRAKISHFDEEIFNSDPNDKAALIDSLFLIKKEYYEYIAKIEHDYPKYHALKYNADVVSTQEIKNELHPNQSVLSYLVTDNSIFLTLLTHENDAFYKLPFNENLKKTITDYYRQLSMPNIEDRTSYSINSNLIYKAIIEPAMDNNKSTDIVILADDVLNYIPFDVLQTDSGNEKSYLLYKYSISYASSATLYLEQSKANLKSSNKLMIFAPNFNRSVSGIKADRERFDKGPLIYNVQEAKNISEYFKGTIYDGNRASIANFQKDLDAYNLIHFATHASANDEFPDYSYLAFEDTGNTSNLLYAKDLYNYHINADLVTLSACETGFGKLQKGEGMLSLARGFNYAGVPAIVTTLWKINDQSTSEIMKFFYENLSNGLNKKEALRQAKLRYLNSNDDALLRHPYYWSGIVITGNTMPLNSTDYLLWAIVALIALLLIWLLYKKSINRVK</sequence>
<dbReference type="Pfam" id="PF12770">
    <property type="entry name" value="CHAT"/>
    <property type="match status" value="1"/>
</dbReference>
<feature type="signal peptide" evidence="3">
    <location>
        <begin position="1"/>
        <end position="22"/>
    </location>
</feature>
<gene>
    <name evidence="5" type="ORF">HPE56_15835</name>
</gene>
<keyword evidence="2" id="KW-1133">Transmembrane helix</keyword>
<dbReference type="SMART" id="SM00028">
    <property type="entry name" value="TPR"/>
    <property type="match status" value="4"/>
</dbReference>
<evidence type="ECO:0000256" key="3">
    <source>
        <dbReference type="SAM" id="SignalP"/>
    </source>
</evidence>
<feature type="repeat" description="TPR" evidence="1">
    <location>
        <begin position="160"/>
        <end position="193"/>
    </location>
</feature>
<accession>A0ABR7V7L0</accession>
<name>A0ABR7V7L0_9FLAO</name>
<evidence type="ECO:0000313" key="6">
    <source>
        <dbReference type="Proteomes" id="UP001166021"/>
    </source>
</evidence>
<protein>
    <submittedName>
        <fullName evidence="5">CHAT domain-containing protein</fullName>
    </submittedName>
</protein>
<dbReference type="Proteomes" id="UP001166021">
    <property type="component" value="Unassembled WGS sequence"/>
</dbReference>
<comment type="caution">
    <text evidence="5">The sequence shown here is derived from an EMBL/GenBank/DDBJ whole genome shotgun (WGS) entry which is preliminary data.</text>
</comment>
<feature type="transmembrane region" description="Helical" evidence="2">
    <location>
        <begin position="927"/>
        <end position="945"/>
    </location>
</feature>
<feature type="domain" description="CHAT" evidence="4">
    <location>
        <begin position="637"/>
        <end position="918"/>
    </location>
</feature>
<dbReference type="PANTHER" id="PTHR10098">
    <property type="entry name" value="RAPSYN-RELATED"/>
    <property type="match status" value="1"/>
</dbReference>